<dbReference type="Gene3D" id="3.30.70.270">
    <property type="match status" value="1"/>
</dbReference>
<comment type="caution">
    <text evidence="2">The sequence shown here is derived from an EMBL/GenBank/DDBJ whole genome shotgun (WGS) entry which is preliminary data.</text>
</comment>
<dbReference type="Proteomes" id="UP000318126">
    <property type="component" value="Unassembled WGS sequence"/>
</dbReference>
<sequence>MLPQNIDTKISLLESDNTQLNIVRWMHQCELMKRYYDSDVVFVIQETGQGFEIIVSSISQTRCFTTGTLFIKETPIFQRLVHCPPEGLNIDLTSQKSQDLPKDFNEANSMLTRPILWPDGTHFGCICVLNSKSSKIEANAFMLEPFQVLLQQELSLYSQTQRIESLSMRDKDTGMLNEYGFTMMAPRQLSLGRRFGAHAGIIFIELLPESTNRELVEKHNRLLGNIIQDTIRTADIAAHYGERQFTVLVFVDSERDLQHITQRIEKLLHRQNEHLKIDFSCSYFSPESSMKLSPMLEKTKNGLRSEQKKLDKQVQEKEIENKIEASSPLI</sequence>
<dbReference type="AlphaFoldDB" id="A0A553JKT0"/>
<organism evidence="2 3">
    <name type="scientific">Shewanella hanedai</name>
    <name type="common">Alteromonas hanedai</name>
    <dbReference type="NCBI Taxonomy" id="25"/>
    <lineage>
        <taxon>Bacteria</taxon>
        <taxon>Pseudomonadati</taxon>
        <taxon>Pseudomonadota</taxon>
        <taxon>Gammaproteobacteria</taxon>
        <taxon>Alteromonadales</taxon>
        <taxon>Shewanellaceae</taxon>
        <taxon>Shewanella</taxon>
    </lineage>
</organism>
<keyword evidence="3" id="KW-1185">Reference proteome</keyword>
<name>A0A553JKT0_SHEHA</name>
<dbReference type="EMBL" id="VKGK01000023">
    <property type="protein sequence ID" value="TRY13048.1"/>
    <property type="molecule type" value="Genomic_DNA"/>
</dbReference>
<accession>A0A553JKT0</accession>
<evidence type="ECO:0000313" key="3">
    <source>
        <dbReference type="Proteomes" id="UP000318126"/>
    </source>
</evidence>
<dbReference type="InterPro" id="IPR043128">
    <property type="entry name" value="Rev_trsase/Diguanyl_cyclase"/>
</dbReference>
<evidence type="ECO:0000256" key="1">
    <source>
        <dbReference type="SAM" id="MobiDB-lite"/>
    </source>
</evidence>
<evidence type="ECO:0000313" key="2">
    <source>
        <dbReference type="EMBL" id="TRY13048.1"/>
    </source>
</evidence>
<reference evidence="3" key="1">
    <citation type="submission" date="2019-07" db="EMBL/GenBank/DDBJ databases">
        <title>Shewanella sp. YLB-08 draft genomic sequence.</title>
        <authorList>
            <person name="Yu L."/>
        </authorList>
    </citation>
    <scope>NUCLEOTIDE SEQUENCE [LARGE SCALE GENOMIC DNA]</scope>
    <source>
        <strain evidence="3">JCM 20706</strain>
    </source>
</reference>
<feature type="region of interest" description="Disordered" evidence="1">
    <location>
        <begin position="297"/>
        <end position="330"/>
    </location>
</feature>
<protein>
    <submittedName>
        <fullName evidence="2">GGDEF domain-containing protein</fullName>
    </submittedName>
</protein>
<dbReference type="InterPro" id="IPR029787">
    <property type="entry name" value="Nucleotide_cyclase"/>
</dbReference>
<proteinExistence type="predicted"/>
<gene>
    <name evidence="2" type="ORF">FN961_17420</name>
</gene>
<feature type="compositionally biased region" description="Basic and acidic residues" evidence="1">
    <location>
        <begin position="297"/>
        <end position="323"/>
    </location>
</feature>
<dbReference type="SUPFAM" id="SSF55073">
    <property type="entry name" value="Nucleotide cyclase"/>
    <property type="match status" value="1"/>
</dbReference>
<dbReference type="RefSeq" id="WP_144041455.1">
    <property type="nucleotide sequence ID" value="NZ_BMPL01000039.1"/>
</dbReference>
<dbReference type="OrthoDB" id="6269256at2"/>